<accession>A0ABW6IHX5</accession>
<comment type="caution">
    <text evidence="4">The sequence shown here is derived from an EMBL/GenBank/DDBJ whole genome shotgun (WGS) entry which is preliminary data.</text>
</comment>
<keyword evidence="5" id="KW-1185">Reference proteome</keyword>
<evidence type="ECO:0000313" key="4">
    <source>
        <dbReference type="EMBL" id="MFE4107803.1"/>
    </source>
</evidence>
<protein>
    <submittedName>
        <fullName evidence="4">Lysophospholipid acyltransferase family protein</fullName>
    </submittedName>
</protein>
<dbReference type="EMBL" id="JBHZOL010000093">
    <property type="protein sequence ID" value="MFE4107803.1"/>
    <property type="molecule type" value="Genomic_DNA"/>
</dbReference>
<keyword evidence="2 4" id="KW-0012">Acyltransferase</keyword>
<keyword evidence="1" id="KW-0808">Transferase</keyword>
<sequence length="307" mass="34809">MPDRDRPTDVSLTPDVLQRVAEGIEAGQSELIRWSVREAFEQFEQRAAGAGCDRRASGQLRRWVMRLFILTLFRVEVENLEAVPAQPAILAANHLGHLDPFLLLAKLPPEPYFYILGDARTLYNKWWKRWVLSWAGGVIPLDRWWKEEIAVMAAAAAGRDDLAEMAKTIEQQVPSGGDVRSLRQIDRTVETVLTDGDGILLFPEGRLGSQEGKLYPLKRGTVLYALRNGVPIVPVAIVGTQDLYLGKKLTIRFGSPLAFQQRDRLKRLEIDAALESLEEAMRQLLPTDYQEPPGPKLFRYLLNHLFW</sequence>
<dbReference type="CDD" id="cd07989">
    <property type="entry name" value="LPLAT_AGPAT-like"/>
    <property type="match status" value="1"/>
</dbReference>
<dbReference type="Proteomes" id="UP001600165">
    <property type="component" value="Unassembled WGS sequence"/>
</dbReference>
<evidence type="ECO:0000256" key="2">
    <source>
        <dbReference type="ARBA" id="ARBA00023315"/>
    </source>
</evidence>
<dbReference type="GO" id="GO:0016746">
    <property type="term" value="F:acyltransferase activity"/>
    <property type="evidence" value="ECO:0007669"/>
    <property type="project" value="UniProtKB-KW"/>
</dbReference>
<evidence type="ECO:0000259" key="3">
    <source>
        <dbReference type="SMART" id="SM00563"/>
    </source>
</evidence>
<name>A0ABW6IHX5_9CYAN</name>
<dbReference type="RefSeq" id="WP_377966915.1">
    <property type="nucleotide sequence ID" value="NZ_JBHZOL010000093.1"/>
</dbReference>
<reference evidence="4 5" key="1">
    <citation type="submission" date="2024-10" db="EMBL/GenBank/DDBJ databases">
        <authorList>
            <person name="Ratan Roy A."/>
            <person name="Morales Sandoval P.H."/>
            <person name="De Los Santos Villalobos S."/>
            <person name="Chakraborty S."/>
            <person name="Mukherjee J."/>
        </authorList>
    </citation>
    <scope>NUCLEOTIDE SEQUENCE [LARGE SCALE GENOMIC DNA]</scope>
    <source>
        <strain evidence="4 5">S1</strain>
    </source>
</reference>
<evidence type="ECO:0000313" key="5">
    <source>
        <dbReference type="Proteomes" id="UP001600165"/>
    </source>
</evidence>
<dbReference type="PANTHER" id="PTHR10434">
    <property type="entry name" value="1-ACYL-SN-GLYCEROL-3-PHOSPHATE ACYLTRANSFERASE"/>
    <property type="match status" value="1"/>
</dbReference>
<dbReference type="InterPro" id="IPR002123">
    <property type="entry name" value="Plipid/glycerol_acylTrfase"/>
</dbReference>
<organism evidence="4 5">
    <name type="scientific">Almyronema epifaneia S1</name>
    <dbReference type="NCBI Taxonomy" id="2991925"/>
    <lineage>
        <taxon>Bacteria</taxon>
        <taxon>Bacillati</taxon>
        <taxon>Cyanobacteriota</taxon>
        <taxon>Cyanophyceae</taxon>
        <taxon>Nodosilineales</taxon>
        <taxon>Nodosilineaceae</taxon>
        <taxon>Almyronema</taxon>
        <taxon>Almyronema epifaneia</taxon>
    </lineage>
</organism>
<dbReference type="Pfam" id="PF01553">
    <property type="entry name" value="Acyltransferase"/>
    <property type="match status" value="1"/>
</dbReference>
<dbReference type="SUPFAM" id="SSF69593">
    <property type="entry name" value="Glycerol-3-phosphate (1)-acyltransferase"/>
    <property type="match status" value="1"/>
</dbReference>
<evidence type="ECO:0000256" key="1">
    <source>
        <dbReference type="ARBA" id="ARBA00022679"/>
    </source>
</evidence>
<feature type="domain" description="Phospholipid/glycerol acyltransferase" evidence="3">
    <location>
        <begin position="88"/>
        <end position="240"/>
    </location>
</feature>
<gene>
    <name evidence="4" type="ORF">ACFVKH_16060</name>
</gene>
<proteinExistence type="predicted"/>
<dbReference type="SMART" id="SM00563">
    <property type="entry name" value="PlsC"/>
    <property type="match status" value="1"/>
</dbReference>
<dbReference type="PANTHER" id="PTHR10434:SF11">
    <property type="entry name" value="1-ACYL-SN-GLYCEROL-3-PHOSPHATE ACYLTRANSFERASE"/>
    <property type="match status" value="1"/>
</dbReference>